<evidence type="ECO:0000256" key="1">
    <source>
        <dbReference type="SAM" id="MobiDB-lite"/>
    </source>
</evidence>
<feature type="region of interest" description="Disordered" evidence="1">
    <location>
        <begin position="1"/>
        <end position="29"/>
    </location>
</feature>
<feature type="compositionally biased region" description="Basic and acidic residues" evidence="1">
    <location>
        <begin position="1"/>
        <end position="11"/>
    </location>
</feature>
<organism evidence="2 3">
    <name type="scientific">Colwellia demingiae</name>
    <dbReference type="NCBI Taxonomy" id="89401"/>
    <lineage>
        <taxon>Bacteria</taxon>
        <taxon>Pseudomonadati</taxon>
        <taxon>Pseudomonadota</taxon>
        <taxon>Gammaproteobacteria</taxon>
        <taxon>Alteromonadales</taxon>
        <taxon>Colwelliaceae</taxon>
        <taxon>Colwellia</taxon>
    </lineage>
</organism>
<protein>
    <submittedName>
        <fullName evidence="2">Uncharacterized protein</fullName>
    </submittedName>
</protein>
<dbReference type="EMBL" id="VOLT01000001">
    <property type="protein sequence ID" value="TWX71806.1"/>
    <property type="molecule type" value="Genomic_DNA"/>
</dbReference>
<accession>A0A5C6QRB3</accession>
<keyword evidence="3" id="KW-1185">Reference proteome</keyword>
<dbReference type="AlphaFoldDB" id="A0A5C6QRB3"/>
<comment type="caution">
    <text evidence="2">The sequence shown here is derived from an EMBL/GenBank/DDBJ whole genome shotgun (WGS) entry which is preliminary data.</text>
</comment>
<reference evidence="2 3" key="1">
    <citation type="submission" date="2019-07" db="EMBL/GenBank/DDBJ databases">
        <title>Genomes of sea-ice associated Colwellia species.</title>
        <authorList>
            <person name="Bowman J.P."/>
        </authorList>
    </citation>
    <scope>NUCLEOTIDE SEQUENCE [LARGE SCALE GENOMIC DNA]</scope>
    <source>
        <strain evidence="2 3">ACAM 459</strain>
    </source>
</reference>
<dbReference type="RefSeq" id="WP_146782190.1">
    <property type="nucleotide sequence ID" value="NZ_VOLT01000001.1"/>
</dbReference>
<proteinExistence type="predicted"/>
<evidence type="ECO:0000313" key="3">
    <source>
        <dbReference type="Proteomes" id="UP000321822"/>
    </source>
</evidence>
<gene>
    <name evidence="2" type="ORF">ESZ36_00820</name>
</gene>
<dbReference type="Proteomes" id="UP000321822">
    <property type="component" value="Unassembled WGS sequence"/>
</dbReference>
<sequence>MATTQKGERPLRSPFQSPERPLSRTLNNKLAQTTIPANLSSMNNGSSRRPVSGRGLPLLVGHFIAEIGLECLASLG</sequence>
<evidence type="ECO:0000313" key="2">
    <source>
        <dbReference type="EMBL" id="TWX71806.1"/>
    </source>
</evidence>
<name>A0A5C6QRB3_9GAMM</name>